<comment type="caution">
    <text evidence="1">The sequence shown here is derived from an EMBL/GenBank/DDBJ whole genome shotgun (WGS) entry which is preliminary data.</text>
</comment>
<dbReference type="VEuPathDB" id="AmoebaDB:NfTy_058020"/>
<dbReference type="OrthoDB" id="10681067at2759"/>
<evidence type="ECO:0000313" key="2">
    <source>
        <dbReference type="Proteomes" id="UP000444721"/>
    </source>
</evidence>
<name>A0A6A5BJH5_NAEFO</name>
<accession>A0A6A5BJH5</accession>
<proteinExistence type="predicted"/>
<dbReference type="EMBL" id="VFQX01000030">
    <property type="protein sequence ID" value="KAF0978073.1"/>
    <property type="molecule type" value="Genomic_DNA"/>
</dbReference>
<dbReference type="Gene3D" id="2.120.10.30">
    <property type="entry name" value="TolB, C-terminal domain"/>
    <property type="match status" value="1"/>
</dbReference>
<gene>
    <name evidence="1" type="ORF">FDP41_002588</name>
</gene>
<organism evidence="1 2">
    <name type="scientific">Naegleria fowleri</name>
    <name type="common">Brain eating amoeba</name>
    <dbReference type="NCBI Taxonomy" id="5763"/>
    <lineage>
        <taxon>Eukaryota</taxon>
        <taxon>Discoba</taxon>
        <taxon>Heterolobosea</taxon>
        <taxon>Tetramitia</taxon>
        <taxon>Eutetramitia</taxon>
        <taxon>Vahlkampfiidae</taxon>
        <taxon>Naegleria</taxon>
    </lineage>
</organism>
<evidence type="ECO:0000313" key="1">
    <source>
        <dbReference type="EMBL" id="KAF0978073.1"/>
    </source>
</evidence>
<dbReference type="VEuPathDB" id="AmoebaDB:FDP41_002588"/>
<dbReference type="InterPro" id="IPR011042">
    <property type="entry name" value="6-blade_b-propeller_TolB-like"/>
</dbReference>
<protein>
    <submittedName>
        <fullName evidence="1">Uncharacterized protein</fullName>
    </submittedName>
</protein>
<dbReference type="VEuPathDB" id="AmoebaDB:NF0119930"/>
<dbReference type="AlphaFoldDB" id="A0A6A5BJH5"/>
<dbReference type="GeneID" id="68109806"/>
<reference evidence="1 2" key="1">
    <citation type="journal article" date="2019" name="Sci. Rep.">
        <title>Nanopore sequencing improves the draft genome of the human pathogenic amoeba Naegleria fowleri.</title>
        <authorList>
            <person name="Liechti N."/>
            <person name="Schurch N."/>
            <person name="Bruggmann R."/>
            <person name="Wittwer M."/>
        </authorList>
    </citation>
    <scope>NUCLEOTIDE SEQUENCE [LARGE SCALE GENOMIC DNA]</scope>
    <source>
        <strain evidence="1 2">ATCC 30894</strain>
    </source>
</reference>
<sequence>MYCEDHHQVIIYLLDFFNQSRNNNSLISFHSHDHRIFVDESSSSDHPSYSYLYILYEKLKDKMRKKHRIGFSTAFISKYSSPGFIDDLAYTDVKVSNHFNCLFVASESKCVYVSNLETRLIMFHFTLPEVNCLYVEEYEPGYGALDDSLFVSASSCIIKYSVSKLLKKGADKERSSQDEENLDVSDCEIWKITPTGCFYGMVSRYEKTNVNTKAERLLYVCDYHVIAGRILVINSENGNILKEISPPDFSPCGIDFDVYDNLVVSQNSTIIMILRKEANGDWKMRNELQFDASLVGLVCDRVNNRIIACSHSKNTVVVLDENGNAIKTFKEIMDPYDLCLDYRTGDLIVAFQHKLVIFE</sequence>
<dbReference type="SUPFAM" id="SSF101898">
    <property type="entry name" value="NHL repeat"/>
    <property type="match status" value="1"/>
</dbReference>
<dbReference type="RefSeq" id="XP_044562786.1">
    <property type="nucleotide sequence ID" value="XM_044705798.1"/>
</dbReference>
<dbReference type="Proteomes" id="UP000444721">
    <property type="component" value="Unassembled WGS sequence"/>
</dbReference>
<keyword evidence="2" id="KW-1185">Reference proteome</keyword>